<evidence type="ECO:0000313" key="2">
    <source>
        <dbReference type="Proteomes" id="UP000499080"/>
    </source>
</evidence>
<comment type="caution">
    <text evidence="1">The sequence shown here is derived from an EMBL/GenBank/DDBJ whole genome shotgun (WGS) entry which is preliminary data.</text>
</comment>
<dbReference type="Proteomes" id="UP000499080">
    <property type="component" value="Unassembled WGS sequence"/>
</dbReference>
<name>A0A4Y2MST8_ARAVE</name>
<gene>
    <name evidence="1" type="ORF">AVEN_78159_1</name>
</gene>
<proteinExistence type="predicted"/>
<keyword evidence="2" id="KW-1185">Reference proteome</keyword>
<evidence type="ECO:0000313" key="1">
    <source>
        <dbReference type="EMBL" id="GBN29384.1"/>
    </source>
</evidence>
<sequence length="96" mass="10783">MAVAGERRTFFLVVTKKLWTVPGETKNLFGNRCKCVELCCKLHGPRTVLSEKEDHSRWRDGFASCKDGVSNCATPAPLSFLKPGLRSLEREGRIPF</sequence>
<protein>
    <submittedName>
        <fullName evidence="1">Uncharacterized protein</fullName>
    </submittedName>
</protein>
<dbReference type="EMBL" id="BGPR01007766">
    <property type="protein sequence ID" value="GBN29384.1"/>
    <property type="molecule type" value="Genomic_DNA"/>
</dbReference>
<reference evidence="1 2" key="1">
    <citation type="journal article" date="2019" name="Sci. Rep.">
        <title>Orb-weaving spider Araneus ventricosus genome elucidates the spidroin gene catalogue.</title>
        <authorList>
            <person name="Kono N."/>
            <person name="Nakamura H."/>
            <person name="Ohtoshi R."/>
            <person name="Moran D.A.P."/>
            <person name="Shinohara A."/>
            <person name="Yoshida Y."/>
            <person name="Fujiwara M."/>
            <person name="Mori M."/>
            <person name="Tomita M."/>
            <person name="Arakawa K."/>
        </authorList>
    </citation>
    <scope>NUCLEOTIDE SEQUENCE [LARGE SCALE GENOMIC DNA]</scope>
</reference>
<dbReference type="AlphaFoldDB" id="A0A4Y2MST8"/>
<accession>A0A4Y2MST8</accession>
<organism evidence="1 2">
    <name type="scientific">Araneus ventricosus</name>
    <name type="common">Orbweaver spider</name>
    <name type="synonym">Epeira ventricosa</name>
    <dbReference type="NCBI Taxonomy" id="182803"/>
    <lineage>
        <taxon>Eukaryota</taxon>
        <taxon>Metazoa</taxon>
        <taxon>Ecdysozoa</taxon>
        <taxon>Arthropoda</taxon>
        <taxon>Chelicerata</taxon>
        <taxon>Arachnida</taxon>
        <taxon>Araneae</taxon>
        <taxon>Araneomorphae</taxon>
        <taxon>Entelegynae</taxon>
        <taxon>Araneoidea</taxon>
        <taxon>Araneidae</taxon>
        <taxon>Araneus</taxon>
    </lineage>
</organism>